<gene>
    <name evidence="13" type="ORF">FCS05_15715</name>
    <name evidence="12" type="ORF">HNQ10_003039</name>
</gene>
<evidence type="ECO:0000313" key="15">
    <source>
        <dbReference type="Proteomes" id="UP000536909"/>
    </source>
</evidence>
<keyword evidence="10" id="KW-0732">Signal</keyword>
<dbReference type="InterPro" id="IPR002229">
    <property type="entry name" value="RhesusRHD"/>
</dbReference>
<evidence type="ECO:0000313" key="13">
    <source>
        <dbReference type="EMBL" id="TLK23667.1"/>
    </source>
</evidence>
<dbReference type="InterPro" id="IPR001905">
    <property type="entry name" value="Ammonium_transpt"/>
</dbReference>
<keyword evidence="4 8" id="KW-0812">Transmembrane</keyword>
<feature type="transmembrane region" description="Helical" evidence="8">
    <location>
        <begin position="146"/>
        <end position="167"/>
    </location>
</feature>
<keyword evidence="5 8" id="KW-1133">Transmembrane helix</keyword>
<comment type="caution">
    <text evidence="13">The sequence shown here is derived from an EMBL/GenBank/DDBJ whole genome shotgun (WGS) entry which is preliminary data.</text>
</comment>
<dbReference type="Proteomes" id="UP000308000">
    <property type="component" value="Unassembled WGS sequence"/>
</dbReference>
<comment type="similarity">
    <text evidence="2 8">Belongs to the ammonia transporter channel (TC 1.A.11.2) family.</text>
</comment>
<evidence type="ECO:0000256" key="7">
    <source>
        <dbReference type="ARBA" id="ARBA00023177"/>
    </source>
</evidence>
<evidence type="ECO:0000256" key="6">
    <source>
        <dbReference type="ARBA" id="ARBA00023136"/>
    </source>
</evidence>
<dbReference type="EMBL" id="VBRC01000012">
    <property type="protein sequence ID" value="TLK23667.1"/>
    <property type="molecule type" value="Genomic_DNA"/>
</dbReference>
<evidence type="ECO:0000259" key="11">
    <source>
        <dbReference type="Pfam" id="PF00909"/>
    </source>
</evidence>
<feature type="transmembrane region" description="Helical" evidence="8">
    <location>
        <begin position="365"/>
        <end position="387"/>
    </location>
</feature>
<dbReference type="PANTHER" id="PTHR43029:SF10">
    <property type="entry name" value="AMMONIUM TRANSPORTER MEP2"/>
    <property type="match status" value="1"/>
</dbReference>
<dbReference type="InterPro" id="IPR018047">
    <property type="entry name" value="Ammonium_transpt_CS"/>
</dbReference>
<evidence type="ECO:0000313" key="14">
    <source>
        <dbReference type="Proteomes" id="UP000308000"/>
    </source>
</evidence>
<evidence type="ECO:0000256" key="10">
    <source>
        <dbReference type="SAM" id="SignalP"/>
    </source>
</evidence>
<evidence type="ECO:0000256" key="8">
    <source>
        <dbReference type="RuleBase" id="RU362002"/>
    </source>
</evidence>
<reference evidence="13 14" key="1">
    <citation type="submission" date="2019-04" db="EMBL/GenBank/DDBJ databases">
        <title>Deinococcus metalilatus MA1002 mutant No.5.</title>
        <authorList>
            <person name="Park W."/>
            <person name="Park C."/>
        </authorList>
    </citation>
    <scope>NUCLEOTIDE SEQUENCE [LARGE SCALE GENOMIC DNA]</scope>
    <source>
        <strain evidence="13 14">MA1002-m5</strain>
    </source>
</reference>
<feature type="transmembrane region" description="Helical" evidence="8">
    <location>
        <begin position="66"/>
        <end position="86"/>
    </location>
</feature>
<feature type="transmembrane region" description="Helical" evidence="8">
    <location>
        <begin position="247"/>
        <end position="266"/>
    </location>
</feature>
<organism evidence="13 14">
    <name type="scientific">Deinococcus metallilatus</name>
    <dbReference type="NCBI Taxonomy" id="1211322"/>
    <lineage>
        <taxon>Bacteria</taxon>
        <taxon>Thermotogati</taxon>
        <taxon>Deinococcota</taxon>
        <taxon>Deinococci</taxon>
        <taxon>Deinococcales</taxon>
        <taxon>Deinococcaceae</taxon>
        <taxon>Deinococcus</taxon>
    </lineage>
</organism>
<dbReference type="Pfam" id="PF00909">
    <property type="entry name" value="Ammonium_transp"/>
    <property type="match status" value="1"/>
</dbReference>
<evidence type="ECO:0000256" key="2">
    <source>
        <dbReference type="ARBA" id="ARBA00005887"/>
    </source>
</evidence>
<keyword evidence="6 8" id="KW-0472">Membrane</keyword>
<protein>
    <recommendedName>
        <fullName evidence="8">Ammonium transporter</fullName>
    </recommendedName>
</protein>
<dbReference type="SUPFAM" id="SSF111352">
    <property type="entry name" value="Ammonium transporter"/>
    <property type="match status" value="1"/>
</dbReference>
<sequence length="465" mass="47560">MLKKILPLLGLLGGAAFAQTARPELNTGDTAWMLVSAALVLLMTPGLAFFYGGLTRAQSVLNTMMMSVVSMGLVGVLWMLAGYTLAFGEGGNALVGGLGHLGLVGLQGGLTGTIPTSVFAAFQAMFAIIALALISGAVVERMRFGAFLCFGGLWSLLIYAPLAHWVWSADGWLYQLGALDFAGGTVIHIAAGVSALVAALVLGPRLGYARTAHVPHNVPFVLLGAGLLWFGWLGFNAGSALGAGQTAGLAFLNTLVAPAAALLTWLAWESRRSGKPTAVGAATGLVVGLVAVTPACAFVSPWAALVVGVLGATASFWTVQSKRRLRADDALDVFACHGVAGIVGALLTGVLAWTTGSGKPVGEQLVIQIVGVVVSIAYTGLGSLALLSLVRLFTPLRVPASQEVVGIDLSAHSEQGYSENETGLGAPVFLGGDWPLGRASPGEKLPSCPLPMTSGVIDRPPAPSA</sequence>
<evidence type="ECO:0000313" key="12">
    <source>
        <dbReference type="EMBL" id="MBB5296197.1"/>
    </source>
</evidence>
<feature type="transmembrane region" description="Helical" evidence="8">
    <location>
        <begin position="278"/>
        <end position="295"/>
    </location>
</feature>
<feature type="transmembrane region" description="Helical" evidence="8">
    <location>
        <begin position="301"/>
        <end position="319"/>
    </location>
</feature>
<feature type="signal peptide" evidence="10">
    <location>
        <begin position="1"/>
        <end position="18"/>
    </location>
</feature>
<keyword evidence="3 8" id="KW-0813">Transport</keyword>
<dbReference type="Proteomes" id="UP000536909">
    <property type="component" value="Unassembled WGS sequence"/>
</dbReference>
<keyword evidence="7 8" id="KW-0924">Ammonia transport</keyword>
<dbReference type="RefSeq" id="WP_129120118.1">
    <property type="nucleotide sequence ID" value="NZ_BSUI01000004.1"/>
</dbReference>
<proteinExistence type="inferred from homology"/>
<feature type="region of interest" description="Disordered" evidence="9">
    <location>
        <begin position="441"/>
        <end position="465"/>
    </location>
</feature>
<evidence type="ECO:0000256" key="1">
    <source>
        <dbReference type="ARBA" id="ARBA00004141"/>
    </source>
</evidence>
<evidence type="ECO:0000256" key="5">
    <source>
        <dbReference type="ARBA" id="ARBA00022989"/>
    </source>
</evidence>
<feature type="domain" description="Ammonium transporter AmtB-like" evidence="11">
    <location>
        <begin position="31"/>
        <end position="417"/>
    </location>
</feature>
<reference evidence="12 15" key="2">
    <citation type="submission" date="2020-08" db="EMBL/GenBank/DDBJ databases">
        <title>Genomic Encyclopedia of Type Strains, Phase IV (KMG-IV): sequencing the most valuable type-strain genomes for metagenomic binning, comparative biology and taxonomic classification.</title>
        <authorList>
            <person name="Goeker M."/>
        </authorList>
    </citation>
    <scope>NUCLEOTIDE SEQUENCE [LARGE SCALE GENOMIC DNA]</scope>
    <source>
        <strain evidence="12 15">DSM 105434</strain>
    </source>
</reference>
<feature type="chain" id="PRO_5042561341" description="Ammonium transporter" evidence="10">
    <location>
        <begin position="19"/>
        <end position="465"/>
    </location>
</feature>
<evidence type="ECO:0000256" key="3">
    <source>
        <dbReference type="ARBA" id="ARBA00022448"/>
    </source>
</evidence>
<dbReference type="PROSITE" id="PS01219">
    <property type="entry name" value="AMMONIUM_TRANSP"/>
    <property type="match status" value="1"/>
</dbReference>
<feature type="transmembrane region" description="Helical" evidence="8">
    <location>
        <begin position="34"/>
        <end position="54"/>
    </location>
</feature>
<dbReference type="NCBIfam" id="TIGR00836">
    <property type="entry name" value="amt"/>
    <property type="match status" value="1"/>
</dbReference>
<name>A0AAJ5K3W8_9DEIO</name>
<feature type="transmembrane region" description="Helical" evidence="8">
    <location>
        <begin position="331"/>
        <end position="353"/>
    </location>
</feature>
<feature type="transmembrane region" description="Helical" evidence="8">
    <location>
        <begin position="214"/>
        <end position="235"/>
    </location>
</feature>
<dbReference type="GO" id="GO:0005886">
    <property type="term" value="C:plasma membrane"/>
    <property type="evidence" value="ECO:0007669"/>
    <property type="project" value="UniProtKB-SubCell"/>
</dbReference>
<dbReference type="InterPro" id="IPR029020">
    <property type="entry name" value="Ammonium/urea_transptr"/>
</dbReference>
<comment type="subcellular location">
    <subcellularLocation>
        <location evidence="8">Cell membrane</location>
        <topology evidence="8">Multi-pass membrane protein</topology>
    </subcellularLocation>
    <subcellularLocation>
        <location evidence="1">Membrane</location>
        <topology evidence="1">Multi-pass membrane protein</topology>
    </subcellularLocation>
</comment>
<dbReference type="EMBL" id="JACHFV010000010">
    <property type="protein sequence ID" value="MBB5296197.1"/>
    <property type="molecule type" value="Genomic_DNA"/>
</dbReference>
<dbReference type="InterPro" id="IPR024041">
    <property type="entry name" value="NH4_transpt_AmtB-like_dom"/>
</dbReference>
<evidence type="ECO:0000256" key="4">
    <source>
        <dbReference type="ARBA" id="ARBA00022692"/>
    </source>
</evidence>
<dbReference type="GO" id="GO:0008519">
    <property type="term" value="F:ammonium channel activity"/>
    <property type="evidence" value="ECO:0007669"/>
    <property type="project" value="InterPro"/>
</dbReference>
<accession>A0AAJ5K3W8</accession>
<evidence type="ECO:0000256" key="9">
    <source>
        <dbReference type="SAM" id="MobiDB-lite"/>
    </source>
</evidence>
<dbReference type="Gene3D" id="1.10.3430.10">
    <property type="entry name" value="Ammonium transporter AmtB like domains"/>
    <property type="match status" value="1"/>
</dbReference>
<keyword evidence="15" id="KW-1185">Reference proteome</keyword>
<feature type="transmembrane region" description="Helical" evidence="8">
    <location>
        <begin position="118"/>
        <end position="139"/>
    </location>
</feature>
<dbReference type="PRINTS" id="PR00342">
    <property type="entry name" value="RHESUSRHD"/>
</dbReference>
<feature type="transmembrane region" description="Helical" evidence="8">
    <location>
        <begin position="179"/>
        <end position="202"/>
    </location>
</feature>
<dbReference type="PANTHER" id="PTHR43029">
    <property type="entry name" value="AMMONIUM TRANSPORTER MEP2"/>
    <property type="match status" value="1"/>
</dbReference>
<dbReference type="AlphaFoldDB" id="A0AAJ5K3W8"/>